<evidence type="ECO:0000313" key="2">
    <source>
        <dbReference type="EMBL" id="RDU62486.1"/>
    </source>
</evidence>
<dbReference type="PIRSF" id="PIRSF038896">
    <property type="entry name" value="NAPE-PLD"/>
    <property type="match status" value="1"/>
</dbReference>
<dbReference type="InterPro" id="IPR024884">
    <property type="entry name" value="NAPE-PLD"/>
</dbReference>
<organism evidence="2 3">
    <name type="scientific">Helicobacter didelphidarum</name>
    <dbReference type="NCBI Taxonomy" id="2040648"/>
    <lineage>
        <taxon>Bacteria</taxon>
        <taxon>Pseudomonadati</taxon>
        <taxon>Campylobacterota</taxon>
        <taxon>Epsilonproteobacteria</taxon>
        <taxon>Campylobacterales</taxon>
        <taxon>Helicobacteraceae</taxon>
        <taxon>Helicobacter</taxon>
    </lineage>
</organism>
<dbReference type="InterPro" id="IPR001279">
    <property type="entry name" value="Metallo-B-lactamas"/>
</dbReference>
<keyword evidence="2" id="KW-0378">Hydrolase</keyword>
<dbReference type="GO" id="GO:0070290">
    <property type="term" value="F:N-acylphosphatidylethanolamine-specific phospholipase D activity"/>
    <property type="evidence" value="ECO:0007669"/>
    <property type="project" value="InterPro"/>
</dbReference>
<evidence type="ECO:0000313" key="3">
    <source>
        <dbReference type="Proteomes" id="UP000256379"/>
    </source>
</evidence>
<feature type="domain" description="Metallo-beta-lactamase" evidence="1">
    <location>
        <begin position="246"/>
        <end position="355"/>
    </location>
</feature>
<dbReference type="Proteomes" id="UP000256379">
    <property type="component" value="Unassembled WGS sequence"/>
</dbReference>
<dbReference type="Gene3D" id="3.60.15.10">
    <property type="entry name" value="Ribonuclease Z/Hydroxyacylglutathione hydrolase-like"/>
    <property type="match status" value="2"/>
</dbReference>
<dbReference type="SUPFAM" id="SSF56281">
    <property type="entry name" value="Metallo-hydrolase/oxidoreductase"/>
    <property type="match status" value="1"/>
</dbReference>
<gene>
    <name evidence="2" type="ORF">CQA53_09295</name>
</gene>
<dbReference type="OrthoDB" id="9805728at2"/>
<reference evidence="2 3" key="1">
    <citation type="submission" date="2018-04" db="EMBL/GenBank/DDBJ databases">
        <title>Novel Campyloabacter and Helicobacter Species and Strains.</title>
        <authorList>
            <person name="Mannion A.J."/>
            <person name="Shen Z."/>
            <person name="Fox J.G."/>
        </authorList>
    </citation>
    <scope>NUCLEOTIDE SEQUENCE [LARGE SCALE GENOMIC DNA]</scope>
    <source>
        <strain evidence="2 3">MIT 17-337</strain>
    </source>
</reference>
<dbReference type="PANTHER" id="PTHR15032">
    <property type="entry name" value="N-ACYL-PHOSPHATIDYLETHANOLAMINE-HYDROLYZING PHOSPHOLIPASE D"/>
    <property type="match status" value="1"/>
</dbReference>
<proteinExistence type="predicted"/>
<accession>A0A3D8IC23</accession>
<dbReference type="Pfam" id="PF12706">
    <property type="entry name" value="Lactamase_B_2"/>
    <property type="match status" value="2"/>
</dbReference>
<dbReference type="GO" id="GO:0005737">
    <property type="term" value="C:cytoplasm"/>
    <property type="evidence" value="ECO:0007669"/>
    <property type="project" value="TreeGrafter"/>
</dbReference>
<protein>
    <submittedName>
        <fullName evidence="2">Zn-dependent hydrolase</fullName>
    </submittedName>
</protein>
<name>A0A3D8IC23_9HELI</name>
<dbReference type="InterPro" id="IPR036866">
    <property type="entry name" value="RibonucZ/Hydroxyglut_hydro"/>
</dbReference>
<dbReference type="PANTHER" id="PTHR15032:SF4">
    <property type="entry name" value="N-ACYL-PHOSPHATIDYLETHANOLAMINE-HYDROLYZING PHOSPHOLIPASE D"/>
    <property type="match status" value="1"/>
</dbReference>
<dbReference type="GO" id="GO:0008270">
    <property type="term" value="F:zinc ion binding"/>
    <property type="evidence" value="ECO:0007669"/>
    <property type="project" value="InterPro"/>
</dbReference>
<keyword evidence="3" id="KW-1185">Reference proteome</keyword>
<feature type="domain" description="Metallo-beta-lactamase" evidence="1">
    <location>
        <begin position="76"/>
        <end position="177"/>
    </location>
</feature>
<dbReference type="AlphaFoldDB" id="A0A3D8IC23"/>
<comment type="caution">
    <text evidence="2">The sequence shown here is derived from an EMBL/GenBank/DDBJ whole genome shotgun (WGS) entry which is preliminary data.</text>
</comment>
<dbReference type="EMBL" id="NXLQ01000031">
    <property type="protein sequence ID" value="RDU62486.1"/>
    <property type="molecule type" value="Genomic_DNA"/>
</dbReference>
<sequence length="410" mass="48231">MQYNNRTIFCNENEEARLPPKVTLREALKYYQNFPKNAKPRHQIPFMESDFHTFYQYPHIAWLGHSSLFISYQYARILVDPLLTMYASPISFINRAFEQTKCYKANEFPYLLAVIITHSHYDHLDKKSVLALNKQTKYFICPLKVGYYLQQWGIESHRIVELDWWDGIGFALNSSQIKVNNHVANPERYSQDSAMFLRRSRQEIIKQDDTMIESKKQITQSIAPKDNLNNQERQIIQNSGYMESYLQDSFLHVIATPSQHNSRRLDKLGFNASLWASFVLEFAPNTQDYRKLFLSADGGYYTHFERIGEIFDGFDLACLESGQYNQAWKHSHSFPHEILQEAQNLQAQAVLPIHWARFIAGTHAWNGVAKFLFHELTKIHIPCVIPKIGEFYQIGSFDFMQNQEKWWIME</sequence>
<evidence type="ECO:0000259" key="1">
    <source>
        <dbReference type="Pfam" id="PF12706"/>
    </source>
</evidence>